<evidence type="ECO:0000313" key="4">
    <source>
        <dbReference type="Proteomes" id="UP001063166"/>
    </source>
</evidence>
<feature type="compositionally biased region" description="Acidic residues" evidence="1">
    <location>
        <begin position="74"/>
        <end position="85"/>
    </location>
</feature>
<organism evidence="3 4">
    <name type="scientific">Lyophyllum shimeji</name>
    <name type="common">Hon-shimeji</name>
    <name type="synonym">Tricholoma shimeji</name>
    <dbReference type="NCBI Taxonomy" id="47721"/>
    <lineage>
        <taxon>Eukaryota</taxon>
        <taxon>Fungi</taxon>
        <taxon>Dikarya</taxon>
        <taxon>Basidiomycota</taxon>
        <taxon>Agaricomycotina</taxon>
        <taxon>Agaricomycetes</taxon>
        <taxon>Agaricomycetidae</taxon>
        <taxon>Agaricales</taxon>
        <taxon>Tricholomatineae</taxon>
        <taxon>Lyophyllaceae</taxon>
        <taxon>Lyophyllum</taxon>
    </lineage>
</organism>
<feature type="compositionally biased region" description="Polar residues" evidence="1">
    <location>
        <begin position="47"/>
        <end position="70"/>
    </location>
</feature>
<feature type="region of interest" description="Disordered" evidence="1">
    <location>
        <begin position="131"/>
        <end position="178"/>
    </location>
</feature>
<proteinExistence type="predicted"/>
<feature type="compositionally biased region" description="Pro residues" evidence="1">
    <location>
        <begin position="16"/>
        <end position="31"/>
    </location>
</feature>
<dbReference type="Pfam" id="PF20636">
    <property type="entry name" value="SMN_G2-BD"/>
    <property type="match status" value="1"/>
</dbReference>
<feature type="region of interest" description="Disordered" evidence="1">
    <location>
        <begin position="215"/>
        <end position="254"/>
    </location>
</feature>
<evidence type="ECO:0000313" key="3">
    <source>
        <dbReference type="EMBL" id="GLB36673.1"/>
    </source>
</evidence>
<dbReference type="InterPro" id="IPR047313">
    <property type="entry name" value="SMN_C"/>
</dbReference>
<gene>
    <name evidence="3" type="ORF">LshimejAT787_0309600</name>
</gene>
<dbReference type="CDD" id="cd22852">
    <property type="entry name" value="SMN_C"/>
    <property type="match status" value="1"/>
</dbReference>
<name>A0A9P3PIP0_LYOSH</name>
<feature type="region of interest" description="Disordered" evidence="1">
    <location>
        <begin position="1"/>
        <end position="95"/>
    </location>
</feature>
<accession>A0A9P3PIP0</accession>
<keyword evidence="4" id="KW-1185">Reference proteome</keyword>
<feature type="domain" description="Survival Motor Neuron Gemin2-binding" evidence="2">
    <location>
        <begin position="92"/>
        <end position="106"/>
    </location>
</feature>
<comment type="caution">
    <text evidence="3">The sequence shown here is derived from an EMBL/GenBank/DDBJ whole genome shotgun (WGS) entry which is preliminary data.</text>
</comment>
<evidence type="ECO:0000256" key="1">
    <source>
        <dbReference type="SAM" id="MobiDB-lite"/>
    </source>
</evidence>
<protein>
    <recommendedName>
        <fullName evidence="2">Survival Motor Neuron Gemin2-binding domain-containing protein</fullName>
    </recommendedName>
</protein>
<dbReference type="InterPro" id="IPR049481">
    <property type="entry name" value="SMN_G2-BD"/>
</dbReference>
<dbReference type="Proteomes" id="UP001063166">
    <property type="component" value="Unassembled WGS sequence"/>
</dbReference>
<dbReference type="CDD" id="cd22851">
    <property type="entry name" value="SMN_N"/>
    <property type="match status" value="1"/>
</dbReference>
<evidence type="ECO:0000259" key="2">
    <source>
        <dbReference type="Pfam" id="PF20636"/>
    </source>
</evidence>
<dbReference type="AlphaFoldDB" id="A0A9P3PIP0"/>
<dbReference type="EMBL" id="BRPK01000003">
    <property type="protein sequence ID" value="GLB36673.1"/>
    <property type="molecule type" value="Genomic_DNA"/>
</dbReference>
<sequence length="254" mass="28376">MASSTRSIVSYDDITLPPPPQPRSNSPNPPPTKKRKWSNKKSKGRNTQPYNNFQRTTSNNAEYAPGSSSTAMDVEAENADEDEEGRDLTHHEIWDDSALIDAWNAATEEYEAYNGPEKGWKAEPVHKSPLWYNTPKTKEKPSTSTTSNGRVAVPAVPGSTEDAAPIPGPEDISQLPSELGPMVSQDEAFSRAMGAMYWSGYWTAVYHYQRRLDQQRALGAAQKGEEEYYEDEEYAEDEDGEEGEEDEAFVSTQR</sequence>
<dbReference type="OrthoDB" id="197400at2759"/>
<feature type="compositionally biased region" description="Acidic residues" evidence="1">
    <location>
        <begin position="227"/>
        <end position="248"/>
    </location>
</feature>
<feature type="compositionally biased region" description="Basic residues" evidence="1">
    <location>
        <begin position="32"/>
        <end position="44"/>
    </location>
</feature>
<reference evidence="3" key="1">
    <citation type="submission" date="2022-07" db="EMBL/GenBank/DDBJ databases">
        <title>The genome of Lyophyllum shimeji provides insight into the initial evolution of ectomycorrhizal fungal genome.</title>
        <authorList>
            <person name="Kobayashi Y."/>
            <person name="Shibata T."/>
            <person name="Hirakawa H."/>
            <person name="Shigenobu S."/>
            <person name="Nishiyama T."/>
            <person name="Yamada A."/>
            <person name="Hasebe M."/>
            <person name="Kawaguchi M."/>
        </authorList>
    </citation>
    <scope>NUCLEOTIDE SEQUENCE</scope>
    <source>
        <strain evidence="3">AT787</strain>
    </source>
</reference>